<name>A0A812RDD4_9DINO</name>
<evidence type="ECO:0000256" key="1">
    <source>
        <dbReference type="SAM" id="MobiDB-lite"/>
    </source>
</evidence>
<organism evidence="2 3">
    <name type="scientific">Symbiodinium necroappetens</name>
    <dbReference type="NCBI Taxonomy" id="1628268"/>
    <lineage>
        <taxon>Eukaryota</taxon>
        <taxon>Sar</taxon>
        <taxon>Alveolata</taxon>
        <taxon>Dinophyceae</taxon>
        <taxon>Suessiales</taxon>
        <taxon>Symbiodiniaceae</taxon>
        <taxon>Symbiodinium</taxon>
    </lineage>
</organism>
<reference evidence="2" key="1">
    <citation type="submission" date="2021-02" db="EMBL/GenBank/DDBJ databases">
        <authorList>
            <person name="Dougan E. K."/>
            <person name="Rhodes N."/>
            <person name="Thang M."/>
            <person name="Chan C."/>
        </authorList>
    </citation>
    <scope>NUCLEOTIDE SEQUENCE</scope>
</reference>
<evidence type="ECO:0000313" key="3">
    <source>
        <dbReference type="Proteomes" id="UP000601435"/>
    </source>
</evidence>
<dbReference type="EMBL" id="CAJNJA010018975">
    <property type="protein sequence ID" value="CAE7435719.1"/>
    <property type="molecule type" value="Genomic_DNA"/>
</dbReference>
<proteinExistence type="predicted"/>
<gene>
    <name evidence="2" type="ORF">SNEC2469_LOCUS11966</name>
</gene>
<comment type="caution">
    <text evidence="2">The sequence shown here is derived from an EMBL/GenBank/DDBJ whole genome shotgun (WGS) entry which is preliminary data.</text>
</comment>
<sequence length="125" mass="14295">PSECMEQWDEGLVEARQLLGELELIPKEARTKELDDTVWGVTMPYCAWVMGKWGVTVHTPKEVLWDIARADPLFAKLAKIDPKEAYKKKVPKSVGYRHSAFMDERKTEDEASAEECQEVLELGDK</sequence>
<dbReference type="OrthoDB" id="424753at2759"/>
<feature type="non-terminal residue" evidence="2">
    <location>
        <position position="125"/>
    </location>
</feature>
<protein>
    <submittedName>
        <fullName evidence="2">Uncharacterized protein</fullName>
    </submittedName>
</protein>
<keyword evidence="3" id="KW-1185">Reference proteome</keyword>
<feature type="region of interest" description="Disordered" evidence="1">
    <location>
        <begin position="101"/>
        <end position="125"/>
    </location>
</feature>
<dbReference type="Proteomes" id="UP000601435">
    <property type="component" value="Unassembled WGS sequence"/>
</dbReference>
<dbReference type="AlphaFoldDB" id="A0A812RDD4"/>
<evidence type="ECO:0000313" key="2">
    <source>
        <dbReference type="EMBL" id="CAE7435719.1"/>
    </source>
</evidence>
<accession>A0A812RDD4</accession>
<feature type="non-terminal residue" evidence="2">
    <location>
        <position position="1"/>
    </location>
</feature>